<dbReference type="PANTHER" id="PTHR35082:SF1">
    <property type="entry name" value="BEN DOMAIN-CONTAINING PROTEIN 4"/>
    <property type="match status" value="1"/>
</dbReference>
<reference evidence="3 4" key="1">
    <citation type="submission" date="2019-01" db="EMBL/GenBank/DDBJ databases">
        <title>Draft Genome and Complete Hox-Cluster Characterization of the Sterlet Sturgeon (Acipenser ruthenus).</title>
        <authorList>
            <person name="Wei Q."/>
        </authorList>
    </citation>
    <scope>NUCLEOTIDE SEQUENCE [LARGE SCALE GENOMIC DNA]</scope>
    <source>
        <strain evidence="3">WHYD16114868_AA</strain>
        <tissue evidence="3">Blood</tissue>
    </source>
</reference>
<dbReference type="PANTHER" id="PTHR35082">
    <property type="entry name" value="BEN DOMAIN-CONTAINING PROTEIN 4"/>
    <property type="match status" value="1"/>
</dbReference>
<feature type="domain" description="BEN" evidence="2">
    <location>
        <begin position="327"/>
        <end position="435"/>
    </location>
</feature>
<evidence type="ECO:0000259" key="2">
    <source>
        <dbReference type="PROSITE" id="PS51457"/>
    </source>
</evidence>
<evidence type="ECO:0000256" key="1">
    <source>
        <dbReference type="SAM" id="MobiDB-lite"/>
    </source>
</evidence>
<dbReference type="Pfam" id="PF10523">
    <property type="entry name" value="BEN"/>
    <property type="match status" value="1"/>
</dbReference>
<dbReference type="EMBL" id="SCEB01214462">
    <property type="protein sequence ID" value="RXM35204.1"/>
    <property type="molecule type" value="Genomic_DNA"/>
</dbReference>
<name>A0A444UJ86_ACIRT</name>
<feature type="compositionally biased region" description="Low complexity" evidence="1">
    <location>
        <begin position="67"/>
        <end position="84"/>
    </location>
</feature>
<dbReference type="InterPro" id="IPR018379">
    <property type="entry name" value="BEN_domain"/>
</dbReference>
<protein>
    <submittedName>
        <fullName evidence="3">BEN domain-containing protein 4</fullName>
    </submittedName>
</protein>
<gene>
    <name evidence="3" type="ORF">EOD39_4257</name>
</gene>
<dbReference type="Proteomes" id="UP000289886">
    <property type="component" value="Unassembled WGS sequence"/>
</dbReference>
<keyword evidence="4" id="KW-1185">Reference proteome</keyword>
<accession>A0A444UJ86</accession>
<dbReference type="SMART" id="SM01025">
    <property type="entry name" value="BEN"/>
    <property type="match status" value="1"/>
</dbReference>
<sequence>MEEEMQQAEEAPCVPNICKQRSPYSALKTFPSKRPVSKRYDRPTMVEIPQLGAGGGGHHHHHHHQHQQQQQHLQHQQPSIISSSEQHHQQQRFPYENGPKNRMILDAFAQQCSRVLSLLNNNGKFLDPKPTQSVMSHIKQETSYEERSGECQLAKGAHGEPQTSDSPDMELQYAQKKHQTSTFLRVFTESLQSYLIAGSRPSQSTSALNDYCHHGNDLDPLSTSPTHTLGGWTSPATSESHGHPSSTLPEEEEEEEEEERCCPRCLELEQEVLSLQQENEDLRRKLDSVPVGLQYYSNYSNPSHIHPNRLSAMINLFSNGSKQLLGNYPVYITNKQWDEAVNSSKKDGRRLLRYLIRFVFTTDELKYSCGLGKRKRSVQIGESGPERRPLNPVKVTCLREFIRMHCASNPDWWMPSEEQINKVFSDAVGHARQGRAVGTFLSSSSGSSSSMYYESFESHLSQDDMFLKESQDGSGD</sequence>
<feature type="compositionally biased region" description="Basic residues" evidence="1">
    <location>
        <begin position="57"/>
        <end position="66"/>
    </location>
</feature>
<evidence type="ECO:0000313" key="3">
    <source>
        <dbReference type="EMBL" id="RXM35204.1"/>
    </source>
</evidence>
<dbReference type="PROSITE" id="PS51457">
    <property type="entry name" value="BEN"/>
    <property type="match status" value="1"/>
</dbReference>
<feature type="region of interest" description="Disordered" evidence="1">
    <location>
        <begin position="47"/>
        <end position="98"/>
    </location>
</feature>
<dbReference type="AlphaFoldDB" id="A0A444UJ86"/>
<feature type="compositionally biased region" description="Acidic residues" evidence="1">
    <location>
        <begin position="249"/>
        <end position="259"/>
    </location>
</feature>
<dbReference type="InterPro" id="IPR038950">
    <property type="entry name" value="BEND4"/>
</dbReference>
<organism evidence="3 4">
    <name type="scientific">Acipenser ruthenus</name>
    <name type="common">Sterlet sturgeon</name>
    <dbReference type="NCBI Taxonomy" id="7906"/>
    <lineage>
        <taxon>Eukaryota</taxon>
        <taxon>Metazoa</taxon>
        <taxon>Chordata</taxon>
        <taxon>Craniata</taxon>
        <taxon>Vertebrata</taxon>
        <taxon>Euteleostomi</taxon>
        <taxon>Actinopterygii</taxon>
        <taxon>Chondrostei</taxon>
        <taxon>Acipenseriformes</taxon>
        <taxon>Acipenseridae</taxon>
        <taxon>Acipenser</taxon>
    </lineage>
</organism>
<proteinExistence type="predicted"/>
<dbReference type="GO" id="GO:0003677">
    <property type="term" value="F:DNA binding"/>
    <property type="evidence" value="ECO:0007669"/>
    <property type="project" value="InterPro"/>
</dbReference>
<feature type="compositionally biased region" description="Polar residues" evidence="1">
    <location>
        <begin position="234"/>
        <end position="247"/>
    </location>
</feature>
<feature type="region of interest" description="Disordered" evidence="1">
    <location>
        <begin position="222"/>
        <end position="261"/>
    </location>
</feature>
<evidence type="ECO:0000313" key="4">
    <source>
        <dbReference type="Proteomes" id="UP000289886"/>
    </source>
</evidence>
<comment type="caution">
    <text evidence="3">The sequence shown here is derived from an EMBL/GenBank/DDBJ whole genome shotgun (WGS) entry which is preliminary data.</text>
</comment>